<accession>A0A8H5M9N6</accession>
<dbReference type="OrthoDB" id="5835829at2759"/>
<evidence type="ECO:0000256" key="1">
    <source>
        <dbReference type="ARBA" id="ARBA00022679"/>
    </source>
</evidence>
<dbReference type="EMBL" id="JAACJN010000035">
    <property type="protein sequence ID" value="KAF5386435.1"/>
    <property type="molecule type" value="Genomic_DNA"/>
</dbReference>
<keyword evidence="3" id="KW-1185">Reference proteome</keyword>
<comment type="caution">
    <text evidence="2">The sequence shown here is derived from an EMBL/GenBank/DDBJ whole genome shotgun (WGS) entry which is preliminary data.</text>
</comment>
<sequence>MHLTGKETGLDQDLSSELFTALEALHYSKAVTCKSTGITIQGLVPPTVALIDVGYPSYATEINILIDCCGLVAFLKYSRRHRPSCSIFSWMTAPAGAALHRCGPKKYGGGDDMYVEVDDEVRRTGTAEAEVANQLCGDFMSGKVVQIPGISPMYDYEWSPQEVETQDHVLFLAAQRNMRKIDGTLCVSSSVYEPEAMAACKEWSNSIGQEWYPVGPLSLPDSFPSTQAHDEKERAVISFLNKMQLGFGDRSVLYISFGTLIWPAEPEKLWAIIDELVSARKPFILGCTSPIAHISEEKIRMISESGIGMMMSWLPQEKILSHPATGWFVTHGGWNSTQEALIHRVPVIYWPFVFDESYVAARTCQLDAGFELTEVRTGKLGARVPYRFKDGPNYPSFTVPAAREEIRTLLRRIEGEEGCVVRSNFERLGRMMNETWNDGHEGKESLEAFLRRYVD</sequence>
<dbReference type="PANTHER" id="PTHR48045">
    <property type="entry name" value="UDP-GLYCOSYLTRANSFERASE 72B1"/>
    <property type="match status" value="1"/>
</dbReference>
<name>A0A8H5M9N6_9AGAR</name>
<proteinExistence type="predicted"/>
<keyword evidence="1" id="KW-0808">Transferase</keyword>
<evidence type="ECO:0008006" key="4">
    <source>
        <dbReference type="Google" id="ProtNLM"/>
    </source>
</evidence>
<dbReference type="SUPFAM" id="SSF53756">
    <property type="entry name" value="UDP-Glycosyltransferase/glycogen phosphorylase"/>
    <property type="match status" value="1"/>
</dbReference>
<dbReference type="CDD" id="cd03784">
    <property type="entry name" value="GT1_Gtf-like"/>
    <property type="match status" value="1"/>
</dbReference>
<evidence type="ECO:0000313" key="3">
    <source>
        <dbReference type="Proteomes" id="UP000518752"/>
    </source>
</evidence>
<dbReference type="GO" id="GO:0008194">
    <property type="term" value="F:UDP-glycosyltransferase activity"/>
    <property type="evidence" value="ECO:0007669"/>
    <property type="project" value="InterPro"/>
</dbReference>
<organism evidence="2 3">
    <name type="scientific">Collybiopsis confluens</name>
    <dbReference type="NCBI Taxonomy" id="2823264"/>
    <lineage>
        <taxon>Eukaryota</taxon>
        <taxon>Fungi</taxon>
        <taxon>Dikarya</taxon>
        <taxon>Basidiomycota</taxon>
        <taxon>Agaricomycotina</taxon>
        <taxon>Agaricomycetes</taxon>
        <taxon>Agaricomycetidae</taxon>
        <taxon>Agaricales</taxon>
        <taxon>Marasmiineae</taxon>
        <taxon>Omphalotaceae</taxon>
        <taxon>Collybiopsis</taxon>
    </lineage>
</organism>
<gene>
    <name evidence="2" type="ORF">D9757_005829</name>
</gene>
<reference evidence="2 3" key="1">
    <citation type="journal article" date="2020" name="ISME J.">
        <title>Uncovering the hidden diversity of litter-decomposition mechanisms in mushroom-forming fungi.</title>
        <authorList>
            <person name="Floudas D."/>
            <person name="Bentzer J."/>
            <person name="Ahren D."/>
            <person name="Johansson T."/>
            <person name="Persson P."/>
            <person name="Tunlid A."/>
        </authorList>
    </citation>
    <scope>NUCLEOTIDE SEQUENCE [LARGE SCALE GENOMIC DNA]</scope>
    <source>
        <strain evidence="2 3">CBS 406.79</strain>
    </source>
</reference>
<dbReference type="InterPro" id="IPR002213">
    <property type="entry name" value="UDP_glucos_trans"/>
</dbReference>
<dbReference type="Gene3D" id="3.40.50.2000">
    <property type="entry name" value="Glycogen Phosphorylase B"/>
    <property type="match status" value="2"/>
</dbReference>
<evidence type="ECO:0000313" key="2">
    <source>
        <dbReference type="EMBL" id="KAF5386435.1"/>
    </source>
</evidence>
<dbReference type="Proteomes" id="UP000518752">
    <property type="component" value="Unassembled WGS sequence"/>
</dbReference>
<dbReference type="AlphaFoldDB" id="A0A8H5M9N6"/>
<dbReference type="PANTHER" id="PTHR48045:SF31">
    <property type="entry name" value="UDP-GLYCOSYLTRANSFERASE 76B1-LIKE"/>
    <property type="match status" value="1"/>
</dbReference>
<dbReference type="Pfam" id="PF00201">
    <property type="entry name" value="UDPGT"/>
    <property type="match status" value="1"/>
</dbReference>
<protein>
    <recommendedName>
        <fullName evidence="4">Glycosyltransferase</fullName>
    </recommendedName>
</protein>